<feature type="domain" description="Protein kinase" evidence="17">
    <location>
        <begin position="757"/>
        <end position="1043"/>
    </location>
</feature>
<dbReference type="CDD" id="cd00130">
    <property type="entry name" value="PAS"/>
    <property type="match status" value="2"/>
</dbReference>
<evidence type="ECO:0000256" key="1">
    <source>
        <dbReference type="ARBA" id="ARBA00001917"/>
    </source>
</evidence>
<evidence type="ECO:0000256" key="2">
    <source>
        <dbReference type="ARBA" id="ARBA00009903"/>
    </source>
</evidence>
<comment type="catalytic activity">
    <reaction evidence="14">
        <text>L-seryl-[protein] + ATP = O-phospho-L-seryl-[protein] + ADP + H(+)</text>
        <dbReference type="Rhea" id="RHEA:17989"/>
        <dbReference type="Rhea" id="RHEA-COMP:9863"/>
        <dbReference type="Rhea" id="RHEA-COMP:11604"/>
        <dbReference type="ChEBI" id="CHEBI:15378"/>
        <dbReference type="ChEBI" id="CHEBI:29999"/>
        <dbReference type="ChEBI" id="CHEBI:30616"/>
        <dbReference type="ChEBI" id="CHEBI:83421"/>
        <dbReference type="ChEBI" id="CHEBI:456216"/>
        <dbReference type="EC" id="2.7.11.1"/>
    </reaction>
</comment>
<evidence type="ECO:0000256" key="16">
    <source>
        <dbReference type="SAM" id="MobiDB-lite"/>
    </source>
</evidence>
<dbReference type="InterPro" id="IPR000700">
    <property type="entry name" value="PAS-assoc_C"/>
</dbReference>
<keyword evidence="10 15" id="KW-0067">ATP-binding</keyword>
<keyword evidence="5" id="KW-0600">Photoreceptor protein</keyword>
<feature type="compositionally biased region" description="Basic and acidic residues" evidence="16">
    <location>
        <begin position="538"/>
        <end position="550"/>
    </location>
</feature>
<dbReference type="InterPro" id="IPR035965">
    <property type="entry name" value="PAS-like_dom_sf"/>
</dbReference>
<evidence type="ECO:0000256" key="13">
    <source>
        <dbReference type="ARBA" id="ARBA00047899"/>
    </source>
</evidence>
<evidence type="ECO:0000259" key="18">
    <source>
        <dbReference type="PROSITE" id="PS50112"/>
    </source>
</evidence>
<dbReference type="FunFam" id="3.30.450.20:FF:000002">
    <property type="entry name" value="LOV domain-containing protein"/>
    <property type="match status" value="1"/>
</dbReference>
<proteinExistence type="evidence at transcript level"/>
<feature type="compositionally biased region" description="Polar residues" evidence="16">
    <location>
        <begin position="257"/>
        <end position="266"/>
    </location>
</feature>
<dbReference type="SMART" id="SM00220">
    <property type="entry name" value="S_TKc"/>
    <property type="match status" value="1"/>
</dbReference>
<dbReference type="InterPro" id="IPR000719">
    <property type="entry name" value="Prot_kinase_dom"/>
</dbReference>
<feature type="compositionally biased region" description="Basic and acidic residues" evidence="16">
    <location>
        <begin position="92"/>
        <end position="103"/>
    </location>
</feature>
<dbReference type="AlphaFoldDB" id="A0A126WYG4"/>
<name>A0A126WYG4_AMEAR</name>
<dbReference type="Pfam" id="PF00069">
    <property type="entry name" value="Pkinase"/>
    <property type="match status" value="1"/>
</dbReference>
<evidence type="ECO:0000256" key="3">
    <source>
        <dbReference type="ARBA" id="ARBA00012513"/>
    </source>
</evidence>
<dbReference type="NCBIfam" id="TIGR00229">
    <property type="entry name" value="sensory_box"/>
    <property type="match status" value="2"/>
</dbReference>
<evidence type="ECO:0000256" key="6">
    <source>
        <dbReference type="ARBA" id="ARBA00022606"/>
    </source>
</evidence>
<evidence type="ECO:0000256" key="9">
    <source>
        <dbReference type="ARBA" id="ARBA00022777"/>
    </source>
</evidence>
<evidence type="ECO:0000256" key="15">
    <source>
        <dbReference type="PROSITE-ProRule" id="PRU10141"/>
    </source>
</evidence>
<reference evidence="20" key="1">
    <citation type="journal article" date="2016" name="Proc. Natl. Acad. Sci. U.S.A.">
        <title>Functional and topological diversity of LOV domain photoreceptors.</title>
        <authorList>
            <person name="Glantz S.T."/>
            <person name="Carpenter E.J."/>
            <person name="Melkonian M."/>
            <person name="Gardner K.H."/>
            <person name="Boyden E.S."/>
            <person name="Wong G.K."/>
            <person name="Chow B.Y."/>
        </authorList>
    </citation>
    <scope>NUCLEOTIDE SEQUENCE</scope>
    <source>
        <strain evidence="20">IAJW_2024541</strain>
    </source>
</reference>
<evidence type="ECO:0000256" key="8">
    <source>
        <dbReference type="ARBA" id="ARBA00022741"/>
    </source>
</evidence>
<comment type="cofactor">
    <cofactor evidence="1">
        <name>FMN</name>
        <dbReference type="ChEBI" id="CHEBI:58210"/>
    </cofactor>
</comment>
<dbReference type="InterPro" id="IPR008271">
    <property type="entry name" value="Ser/Thr_kinase_AS"/>
</dbReference>
<dbReference type="PROSITE" id="PS50113">
    <property type="entry name" value="PAC"/>
    <property type="match status" value="2"/>
</dbReference>
<dbReference type="FunFam" id="1.10.510.10:FF:000265">
    <property type="entry name" value="Putative LOV domain-containing protein"/>
    <property type="match status" value="1"/>
</dbReference>
<dbReference type="InterPro" id="IPR001610">
    <property type="entry name" value="PAC"/>
</dbReference>
<organism evidence="20">
    <name type="scientific">Amentotaxus argotaenia</name>
    <name type="common">Chinese flowering yew</name>
    <name type="synonym">Podocarpus argotaenia</name>
    <dbReference type="NCBI Taxonomy" id="25625"/>
    <lineage>
        <taxon>Eukaryota</taxon>
        <taxon>Viridiplantae</taxon>
        <taxon>Streptophyta</taxon>
        <taxon>Embryophyta</taxon>
        <taxon>Tracheophyta</taxon>
        <taxon>Spermatophyta</taxon>
        <taxon>Pinopsida</taxon>
        <taxon>Pinidae</taxon>
        <taxon>Conifers II</taxon>
        <taxon>Cupressales</taxon>
        <taxon>Taxaceae</taxon>
        <taxon>Amentotaxus</taxon>
    </lineage>
</organism>
<evidence type="ECO:0000256" key="14">
    <source>
        <dbReference type="ARBA" id="ARBA00048679"/>
    </source>
</evidence>
<evidence type="ECO:0000256" key="4">
    <source>
        <dbReference type="ARBA" id="ARBA00022527"/>
    </source>
</evidence>
<keyword evidence="8 15" id="KW-0547">Nucleotide-binding</keyword>
<protein>
    <recommendedName>
        <fullName evidence="3">non-specific serine/threonine protein kinase</fullName>
        <ecNumber evidence="3">2.7.11.1</ecNumber>
    </recommendedName>
</protein>
<dbReference type="SMART" id="SM00091">
    <property type="entry name" value="PAS"/>
    <property type="match status" value="2"/>
</dbReference>
<dbReference type="Gene3D" id="3.30.200.20">
    <property type="entry name" value="Phosphorylase Kinase, domain 1"/>
    <property type="match status" value="1"/>
</dbReference>
<feature type="region of interest" description="Disordered" evidence="16">
    <location>
        <begin position="520"/>
        <end position="550"/>
    </location>
</feature>
<dbReference type="PANTHER" id="PTHR45637">
    <property type="entry name" value="FLIPPASE KINASE 1-RELATED"/>
    <property type="match status" value="1"/>
</dbReference>
<keyword evidence="12" id="KW-0675">Receptor</keyword>
<dbReference type="SUPFAM" id="SSF56112">
    <property type="entry name" value="Protein kinase-like (PK-like)"/>
    <property type="match status" value="1"/>
</dbReference>
<keyword evidence="11" id="KW-0157">Chromophore</keyword>
<dbReference type="Gene3D" id="3.30.450.20">
    <property type="entry name" value="PAS domain"/>
    <property type="match status" value="2"/>
</dbReference>
<dbReference type="EMBL" id="KU699404">
    <property type="protein sequence ID" value="AML77364.1"/>
    <property type="molecule type" value="mRNA"/>
</dbReference>
<dbReference type="CDD" id="cd05574">
    <property type="entry name" value="STKc_phototropin_like"/>
    <property type="match status" value="1"/>
</dbReference>
<dbReference type="InterPro" id="IPR017441">
    <property type="entry name" value="Protein_kinase_ATP_BS"/>
</dbReference>
<feature type="region of interest" description="Disordered" evidence="16">
    <location>
        <begin position="155"/>
        <end position="179"/>
    </location>
</feature>
<evidence type="ECO:0000256" key="7">
    <source>
        <dbReference type="ARBA" id="ARBA00022679"/>
    </source>
</evidence>
<evidence type="ECO:0000259" key="17">
    <source>
        <dbReference type="PROSITE" id="PS50011"/>
    </source>
</evidence>
<comment type="catalytic activity">
    <reaction evidence="13">
        <text>L-threonyl-[protein] + ATP = O-phospho-L-threonyl-[protein] + ADP + H(+)</text>
        <dbReference type="Rhea" id="RHEA:46608"/>
        <dbReference type="Rhea" id="RHEA-COMP:11060"/>
        <dbReference type="Rhea" id="RHEA-COMP:11605"/>
        <dbReference type="ChEBI" id="CHEBI:15378"/>
        <dbReference type="ChEBI" id="CHEBI:30013"/>
        <dbReference type="ChEBI" id="CHEBI:30616"/>
        <dbReference type="ChEBI" id="CHEBI:61977"/>
        <dbReference type="ChEBI" id="CHEBI:456216"/>
        <dbReference type="EC" id="2.7.11.1"/>
    </reaction>
</comment>
<keyword evidence="4" id="KW-0723">Serine/threonine-protein kinase</keyword>
<feature type="compositionally biased region" description="Basic and acidic residues" evidence="16">
    <location>
        <begin position="448"/>
        <end position="473"/>
    </location>
</feature>
<dbReference type="InterPro" id="IPR011009">
    <property type="entry name" value="Kinase-like_dom_sf"/>
</dbReference>
<evidence type="ECO:0000259" key="19">
    <source>
        <dbReference type="PROSITE" id="PS50113"/>
    </source>
</evidence>
<feature type="binding site" evidence="15">
    <location>
        <position position="786"/>
    </location>
    <ligand>
        <name>ATP</name>
        <dbReference type="ChEBI" id="CHEBI:30616"/>
    </ligand>
</feature>
<accession>A0A126WYG4</accession>
<dbReference type="EC" id="2.7.11.1" evidence="3"/>
<dbReference type="InterPro" id="IPR000014">
    <property type="entry name" value="PAS"/>
</dbReference>
<dbReference type="PROSITE" id="PS50011">
    <property type="entry name" value="PROTEIN_KINASE_DOM"/>
    <property type="match status" value="1"/>
</dbReference>
<keyword evidence="9" id="KW-0418">Kinase</keyword>
<feature type="compositionally biased region" description="Polar residues" evidence="16">
    <location>
        <begin position="16"/>
        <end position="26"/>
    </location>
</feature>
<feature type="domain" description="PAS" evidence="18">
    <location>
        <begin position="282"/>
        <end position="355"/>
    </location>
</feature>
<dbReference type="GO" id="GO:0004674">
    <property type="term" value="F:protein serine/threonine kinase activity"/>
    <property type="evidence" value="ECO:0007669"/>
    <property type="project" value="UniProtKB-KW"/>
</dbReference>
<evidence type="ECO:0000256" key="12">
    <source>
        <dbReference type="ARBA" id="ARBA00023170"/>
    </source>
</evidence>
<feature type="region of interest" description="Disordered" evidence="16">
    <location>
        <begin position="445"/>
        <end position="494"/>
    </location>
</feature>
<sequence>MLWFSPRSLKAMDTSKPGNTNNTFPSGNVIRKVPDDSPASISSLPRDSRGSLEVFNPVGYSTPASASLTASNFSRWAPYNILRDSDASPNKTRVDREDGKHGSNDGLGSHSGRKAESIHTWMAFTETNHLKGVVNDLGKGTAMVPRDIPLELGKQSHVSQARQLDSQKEPEMEQEVSGTRPLQIEIEDTEEKLDTYVVPSLNENPKKKKDCGPNFSEAGMAERVAEWGLILKTDDKTGKPQGVGVRTSGESRKSETSQRTSGNSMRTSEESDCGNEMGVTRISKELKDALSAFQQTFVVSDATKPDYPILYASAGFFKMTGYAAKEVIGRNCRFLQGAGTNPEDVSKIREALAEARSYCGRLLNYKKNGTPFWNLLTIAPIKDETGKVLKFIGMLVEVSKHTEGEKEKMVRPNGLPESLIRYDARQKEMAVSSVTELVLAVKNPHSFSESRNHPAMRKSESAVDQMRTERVEKMNNVNPNFSAPDRRKSSSRLSGIFEVGKKRKKSGVHSFMSFSGKYAATENQEPEHGPESDSGSSDDERPDSLDNLERKREIRRGLDLATTLERIEKNFVITDPRLPDNPIIFASDSFLELTEYTREEILGKNCRFLQGPETDRATVKEIREAIDNQREVTVQLINYTKNGKKFWNIFHLQPMRDQKGEIQYFIGVQLDGSQHVKPLMNKVPEKTEQESAILIKNTAANVDEAVRELPDANLKPEDLWINHSKEVFAKPHMKSNSSWKAIQKILEAGEQISLKHFKPVKYLGYGDTGSVHLVELHNGGDLFAMKTMDKTMVLNRNKVHRVCTEREILDMVDHPFVPTLYASFQTKTHICLITDYCPGGELFMLIDRQPTKVLREDAVRFYAAEVVVALEYLHCQGIIYRDLKPENVLIQRDGHVMLTDFDLSCLTSCKPHVVMPTCVSEKKKSKGNQPMFIAEPIRASNSFVGTEEYIAPEIINGAGHSSAVDWWALGILLYEMLYGYTPFRGKTRQKTFANILHKDLKFPKSSPISMAAIQLIHGLLHRDTINRLGSYAGANEIKQHPFFRGVNWALVRSMKPPELDAPVQTTGENVDKTKVVSSDWSERDALLSMHSDVF</sequence>
<dbReference type="SUPFAM" id="SSF55785">
    <property type="entry name" value="PYP-like sensor domain (PAS domain)"/>
    <property type="match status" value="2"/>
</dbReference>
<dbReference type="SMART" id="SM00086">
    <property type="entry name" value="PAC"/>
    <property type="match status" value="2"/>
</dbReference>
<evidence type="ECO:0000256" key="11">
    <source>
        <dbReference type="ARBA" id="ARBA00022991"/>
    </source>
</evidence>
<dbReference type="Gene3D" id="1.10.510.10">
    <property type="entry name" value="Transferase(Phosphotransferase) domain 1"/>
    <property type="match status" value="1"/>
</dbReference>
<feature type="domain" description="PAS" evidence="18">
    <location>
        <begin position="556"/>
        <end position="629"/>
    </location>
</feature>
<dbReference type="GO" id="GO:0005524">
    <property type="term" value="F:ATP binding"/>
    <property type="evidence" value="ECO:0007669"/>
    <property type="project" value="UniProtKB-UniRule"/>
</dbReference>
<keyword evidence="6" id="KW-0716">Sensory transduction</keyword>
<feature type="region of interest" description="Disordered" evidence="16">
    <location>
        <begin position="82"/>
        <end position="113"/>
    </location>
</feature>
<dbReference type="PROSITE" id="PS50112">
    <property type="entry name" value="PAS"/>
    <property type="match status" value="2"/>
</dbReference>
<evidence type="ECO:0000256" key="10">
    <source>
        <dbReference type="ARBA" id="ARBA00022840"/>
    </source>
</evidence>
<feature type="domain" description="PAC" evidence="19">
    <location>
        <begin position="356"/>
        <end position="410"/>
    </location>
</feature>
<feature type="region of interest" description="Disordered" evidence="16">
    <location>
        <begin position="1"/>
        <end position="48"/>
    </location>
</feature>
<dbReference type="FunFam" id="3.30.450.20:FF:000036">
    <property type="entry name" value="Putative LOV domain-containing protein"/>
    <property type="match status" value="1"/>
</dbReference>
<evidence type="ECO:0000256" key="5">
    <source>
        <dbReference type="ARBA" id="ARBA00022543"/>
    </source>
</evidence>
<dbReference type="PROSITE" id="PS00107">
    <property type="entry name" value="PROTEIN_KINASE_ATP"/>
    <property type="match status" value="1"/>
</dbReference>
<dbReference type="Pfam" id="PF13426">
    <property type="entry name" value="PAS_9"/>
    <property type="match status" value="2"/>
</dbReference>
<dbReference type="GO" id="GO:0009882">
    <property type="term" value="F:blue light photoreceptor activity"/>
    <property type="evidence" value="ECO:0007669"/>
    <property type="project" value="UniProtKB-ARBA"/>
</dbReference>
<feature type="region of interest" description="Disordered" evidence="16">
    <location>
        <begin position="233"/>
        <end position="275"/>
    </location>
</feature>
<comment type="similarity">
    <text evidence="2">Belongs to the protein kinase superfamily. AGC Ser/Thr protein kinase family.</text>
</comment>
<feature type="domain" description="PAC" evidence="19">
    <location>
        <begin position="630"/>
        <end position="684"/>
    </location>
</feature>
<dbReference type="PROSITE" id="PS00108">
    <property type="entry name" value="PROTEIN_KINASE_ST"/>
    <property type="match status" value="1"/>
</dbReference>
<keyword evidence="7" id="KW-0808">Transferase</keyword>
<evidence type="ECO:0000313" key="20">
    <source>
        <dbReference type="EMBL" id="AML77364.1"/>
    </source>
</evidence>